<reference evidence="7" key="2">
    <citation type="submission" date="2015-05" db="EMBL/GenBank/DDBJ databases">
        <title>Complete genome sequence of Halanaeroarchaeum sulfurireducens type strain M27-SA2, a sulfate-reducer haloarchaeon from marine anoxic lake Medee.</title>
        <authorList>
            <person name="Messina E."/>
            <person name="Kublanov I.V."/>
            <person name="Toshchakov S."/>
            <person name="Arcadi E."/>
            <person name="La Spada G."/>
            <person name="La Cono V."/>
            <person name="Yakimov M.M."/>
        </authorList>
    </citation>
    <scope>NUCLEOTIDE SEQUENCE [LARGE SCALE GENOMIC DNA]</scope>
    <source>
        <strain evidence="7">M27-SA2</strain>
    </source>
</reference>
<feature type="domain" description="Replication protein A OB" evidence="4">
    <location>
        <begin position="275"/>
        <end position="333"/>
    </location>
</feature>
<dbReference type="InterPro" id="IPR051231">
    <property type="entry name" value="SOSS-B"/>
</dbReference>
<sequence>MGDIEEIYEDLDTDVSLEEFREAVESKVEQMGGLADEETAAMLVAHELDEGEVEGVADVEAGMEEAKFVAKVTGVGELRTFDRDGDGDEPDEGQVVNVEVADETGQIRATFWDEQAQAAIDELEEGDVLRIKGRPQSGYNGVEVSVSQVEVDEDVEVDVAVQDEYNVGDLSLGISDVTLVAEVLGSDPIRTFDRDDGSEGQVANLLVGDDTGRVRVTLWDERAALAEEFDQHDIVEIVDGYVREREGSLELHVGDHGDVNPADEDVRFDPDATPIENLEIDETADIAGVVRSADPKRTFEREDGSEGQVRNVRLQDDTDDIRVALWGEKADRDLGPGDEVLFVDVQIQDGWQDDIEASADWRSTVIPLEDGATTEDAESETGGLDAFTPTDGGADASAEGTGNKDDGDGPETDPSTVGADGEDVAFTGVVVQAGDPIILDDGERTVTVTSSADVELGEEVTVTGTLDDGHIEGATFE</sequence>
<evidence type="ECO:0000259" key="4">
    <source>
        <dbReference type="Pfam" id="PF16900"/>
    </source>
</evidence>
<dbReference type="GeneID" id="26009838"/>
<evidence type="ECO:0000313" key="6">
    <source>
        <dbReference type="EMBL" id="ALG81377.1"/>
    </source>
</evidence>
<dbReference type="Proteomes" id="UP000069906">
    <property type="component" value="Chromosome"/>
</dbReference>
<dbReference type="GO" id="GO:0010212">
    <property type="term" value="P:response to ionizing radiation"/>
    <property type="evidence" value="ECO:0007669"/>
    <property type="project" value="TreeGrafter"/>
</dbReference>
<evidence type="ECO:0000313" key="5">
    <source>
        <dbReference type="EMBL" id="AKH96976.1"/>
    </source>
</evidence>
<dbReference type="EMBL" id="CP008874">
    <property type="protein sequence ID" value="AKH96976.1"/>
    <property type="molecule type" value="Genomic_DNA"/>
</dbReference>
<organism evidence="5 8">
    <name type="scientific">Halanaeroarchaeum sulfurireducens</name>
    <dbReference type="NCBI Taxonomy" id="1604004"/>
    <lineage>
        <taxon>Archaea</taxon>
        <taxon>Methanobacteriati</taxon>
        <taxon>Methanobacteriota</taxon>
        <taxon>Stenosarchaea group</taxon>
        <taxon>Halobacteria</taxon>
        <taxon>Halobacteriales</taxon>
        <taxon>Halobacteriaceae</taxon>
        <taxon>Halanaeroarchaeum</taxon>
    </lineage>
</organism>
<dbReference type="RefSeq" id="WP_050047794.1">
    <property type="nucleotide sequence ID" value="NZ_CP008874.1"/>
</dbReference>
<reference evidence="6 7" key="3">
    <citation type="journal article" date="2016" name="Stand. Genomic Sci.">
        <title>Complete genome sequence of 'Halanaeroarchaeum sulfurireducens' M27-SA2, a sulfur-reducing and acetate-oxidizing haloarchaeon from the deep-sea hypersaline anoxic lake Medee.</title>
        <authorList>
            <person name="Messina E."/>
            <person name="Sorokin D.Y."/>
            <person name="Kublanov I.V."/>
            <person name="Toshchakov S."/>
            <person name="Lopatina A."/>
            <person name="Arcadi E."/>
            <person name="Smedile F."/>
            <person name="La Spada G."/>
            <person name="La Cono V."/>
            <person name="Yakimov M.M."/>
        </authorList>
    </citation>
    <scope>NUCLEOTIDE SEQUENCE [LARGE SCALE GENOMIC DNA]</scope>
    <source>
        <strain evidence="6 7">M27-SA2</strain>
    </source>
</reference>
<dbReference type="KEGG" id="hsu:HLASF_0474"/>
<dbReference type="AlphaFoldDB" id="A0A0F7P6Z7"/>
<feature type="region of interest" description="Disordered" evidence="2">
    <location>
        <begin position="372"/>
        <end position="421"/>
    </location>
</feature>
<dbReference type="PANTHER" id="PTHR13356:SF10">
    <property type="entry name" value="REPLICATION FACTOR-A PROTEIN 1"/>
    <property type="match status" value="1"/>
</dbReference>
<dbReference type="EMBL" id="CP011564">
    <property type="protein sequence ID" value="ALG81377.1"/>
    <property type="molecule type" value="Genomic_DNA"/>
</dbReference>
<protein>
    <submittedName>
        <fullName evidence="5">Replication factor A</fullName>
    </submittedName>
</protein>
<evidence type="ECO:0000256" key="1">
    <source>
        <dbReference type="ARBA" id="ARBA00023125"/>
    </source>
</evidence>
<accession>A0A0F7P6Z7</accession>
<feature type="domain" description="OB" evidence="3">
    <location>
        <begin position="178"/>
        <end position="253"/>
    </location>
</feature>
<dbReference type="GO" id="GO:0003677">
    <property type="term" value="F:DNA binding"/>
    <property type="evidence" value="ECO:0007669"/>
    <property type="project" value="UniProtKB-KW"/>
</dbReference>
<dbReference type="OrthoDB" id="6262at2157"/>
<evidence type="ECO:0000313" key="8">
    <source>
        <dbReference type="Proteomes" id="UP000069906"/>
    </source>
</evidence>
<dbReference type="InterPro" id="IPR012340">
    <property type="entry name" value="NA-bd_OB-fold"/>
</dbReference>
<dbReference type="HOGENOM" id="CLU_043913_0_0_2"/>
<evidence type="ECO:0000313" key="7">
    <source>
        <dbReference type="Proteomes" id="UP000060390"/>
    </source>
</evidence>
<keyword evidence="8" id="KW-1185">Reference proteome</keyword>
<dbReference type="SUPFAM" id="SSF50249">
    <property type="entry name" value="Nucleic acid-binding proteins"/>
    <property type="match status" value="3"/>
</dbReference>
<dbReference type="PATRIC" id="fig|1604004.4.peg.498"/>
<gene>
    <name evidence="6" type="ORF">HLASA_0471</name>
    <name evidence="5" type="ORF">HLASF_0474</name>
</gene>
<dbReference type="InterPro" id="IPR031657">
    <property type="entry name" value="REPA_OB_2"/>
</dbReference>
<keyword evidence="1" id="KW-0238">DNA-binding</keyword>
<dbReference type="PANTHER" id="PTHR13356">
    <property type="entry name" value="OB FOLD NUCLEIC ACID BINDING PROTEIN-RELATED"/>
    <property type="match status" value="1"/>
</dbReference>
<dbReference type="NCBIfam" id="NF005551">
    <property type="entry name" value="PRK07211.1"/>
    <property type="match status" value="1"/>
</dbReference>
<feature type="domain" description="OB" evidence="3">
    <location>
        <begin position="91"/>
        <end position="151"/>
    </location>
</feature>
<proteinExistence type="predicted"/>
<dbReference type="STRING" id="1604004.HLASA_0471"/>
<evidence type="ECO:0000259" key="3">
    <source>
        <dbReference type="Pfam" id="PF01336"/>
    </source>
</evidence>
<evidence type="ECO:0000256" key="2">
    <source>
        <dbReference type="SAM" id="MobiDB-lite"/>
    </source>
</evidence>
<reference evidence="5 8" key="1">
    <citation type="journal article" date="2015" name="ISME J.">
        <title>Elemental sulfur and acetate can support life of a novel strictly anaerobic haloarchaeon.</title>
        <authorList>
            <person name="Sorokin D.Y."/>
            <person name="Kublanov I.V."/>
            <person name="Gavrilov S.N."/>
            <person name="Rojo D."/>
            <person name="Roman P."/>
            <person name="Golyshin P.N."/>
            <person name="Slepak V.Z."/>
            <person name="Smedile F."/>
            <person name="Ferrer M."/>
            <person name="Messina E."/>
            <person name="La Cono V."/>
            <person name="Yakimov M.M."/>
        </authorList>
    </citation>
    <scope>NUCLEOTIDE SEQUENCE [LARGE SCALE GENOMIC DNA]</scope>
    <source>
        <strain evidence="5 8">HSR2</strain>
    </source>
</reference>
<dbReference type="Proteomes" id="UP000060390">
    <property type="component" value="Chromosome"/>
</dbReference>
<dbReference type="Pfam" id="PF16900">
    <property type="entry name" value="REPA_OB_2"/>
    <property type="match status" value="1"/>
</dbReference>
<dbReference type="GO" id="GO:0000724">
    <property type="term" value="P:double-strand break repair via homologous recombination"/>
    <property type="evidence" value="ECO:0007669"/>
    <property type="project" value="TreeGrafter"/>
</dbReference>
<dbReference type="Gene3D" id="2.40.50.140">
    <property type="entry name" value="Nucleic acid-binding proteins"/>
    <property type="match status" value="3"/>
</dbReference>
<name>A0A0F7P6Z7_9EURY</name>
<dbReference type="InterPro" id="IPR004365">
    <property type="entry name" value="NA-bd_OB_tRNA"/>
</dbReference>
<dbReference type="KEGG" id="hsf:HLASA_0471"/>
<dbReference type="CDD" id="cd04491">
    <property type="entry name" value="SoSSB_OBF"/>
    <property type="match status" value="3"/>
</dbReference>
<dbReference type="Pfam" id="PF01336">
    <property type="entry name" value="tRNA_anti-codon"/>
    <property type="match status" value="2"/>
</dbReference>